<dbReference type="AlphaFoldDB" id="A0A2K0TXU7"/>
<organism evidence="1 2">
    <name type="scientific">Trichoderma harzianum</name>
    <name type="common">Hypocrea lixii</name>
    <dbReference type="NCBI Taxonomy" id="5544"/>
    <lineage>
        <taxon>Eukaryota</taxon>
        <taxon>Fungi</taxon>
        <taxon>Dikarya</taxon>
        <taxon>Ascomycota</taxon>
        <taxon>Pezizomycotina</taxon>
        <taxon>Sordariomycetes</taxon>
        <taxon>Hypocreomycetidae</taxon>
        <taxon>Hypocreales</taxon>
        <taxon>Hypocreaceae</taxon>
        <taxon>Trichoderma</taxon>
    </lineage>
</organism>
<name>A0A2K0TXU7_TRIHA</name>
<evidence type="ECO:0000313" key="2">
    <source>
        <dbReference type="Proteomes" id="UP000236290"/>
    </source>
</evidence>
<comment type="caution">
    <text evidence="1">The sequence shown here is derived from an EMBL/GenBank/DDBJ whole genome shotgun (WGS) entry which is preliminary data.</text>
</comment>
<dbReference type="OrthoDB" id="20872at2759"/>
<gene>
    <name evidence="1" type="ORF">THARTR1_08959</name>
</gene>
<dbReference type="Proteomes" id="UP000236290">
    <property type="component" value="Unassembled WGS sequence"/>
</dbReference>
<proteinExistence type="predicted"/>
<protein>
    <submittedName>
        <fullName evidence="1">Uncharacterized protein</fullName>
    </submittedName>
</protein>
<evidence type="ECO:0000313" key="1">
    <source>
        <dbReference type="EMBL" id="PNP50355.1"/>
    </source>
</evidence>
<accession>A0A2K0TXU7</accession>
<dbReference type="EMBL" id="MTYI01000161">
    <property type="protein sequence ID" value="PNP50355.1"/>
    <property type="molecule type" value="Genomic_DNA"/>
</dbReference>
<reference evidence="1 2" key="1">
    <citation type="submission" date="2017-02" db="EMBL/GenBank/DDBJ databases">
        <title>Genomes of Trichoderma spp. with biocontrol activity.</title>
        <authorList>
            <person name="Gardiner D."/>
            <person name="Kazan K."/>
            <person name="Vos C."/>
            <person name="Harvey P."/>
        </authorList>
    </citation>
    <scope>NUCLEOTIDE SEQUENCE [LARGE SCALE GENOMIC DNA]</scope>
    <source>
        <strain evidence="1 2">Tr1</strain>
    </source>
</reference>
<sequence>MMDWEYEVDPEDTTRLRNTALGCKNHIQELLKNEEAQDDAISVRQGYWASRQCFEFNLWCSMVGVYGEGLQAMDVRLKDVPVIFKLLEQGLQSLERYLEGFRLSCDYSPKEWS</sequence>